<feature type="chain" id="PRO_5021480464" evidence="2">
    <location>
        <begin position="21"/>
        <end position="863"/>
    </location>
</feature>
<dbReference type="VEuPathDB" id="FungiDB:SeMB42_g05255"/>
<accession>A0A507CTB0</accession>
<reference evidence="3 4" key="1">
    <citation type="journal article" date="2019" name="Sci. Rep.">
        <title>Comparative genomics of chytrid fungi reveal insights into the obligate biotrophic and pathogenic lifestyle of Synchytrium endobioticum.</title>
        <authorList>
            <person name="van de Vossenberg B.T.L.H."/>
            <person name="Warris S."/>
            <person name="Nguyen H.D.T."/>
            <person name="van Gent-Pelzer M.P.E."/>
            <person name="Joly D.L."/>
            <person name="van de Geest H.C."/>
            <person name="Bonants P.J.M."/>
            <person name="Smith D.S."/>
            <person name="Levesque C.A."/>
            <person name="van der Lee T.A.J."/>
        </authorList>
    </citation>
    <scope>NUCLEOTIDE SEQUENCE [LARGE SCALE GENOMIC DNA]</scope>
    <source>
        <strain evidence="3 4">LEV6574</strain>
    </source>
</reference>
<feature type="signal peptide" evidence="2">
    <location>
        <begin position="1"/>
        <end position="20"/>
    </location>
</feature>
<feature type="region of interest" description="Disordered" evidence="1">
    <location>
        <begin position="822"/>
        <end position="863"/>
    </location>
</feature>
<evidence type="ECO:0000256" key="1">
    <source>
        <dbReference type="SAM" id="MobiDB-lite"/>
    </source>
</evidence>
<sequence>MLTCFIIILVLWHQALPTSAEITDAEYYLHAEALRVKRNGMTYTEKYDLEGKLNDLYLQWKDPDNPYGSGITSITELRIRYIIPSDIPFTVADTRYQLNHESPGRNEFVWEGLRTLNDIAYMRVDDVHREELEGLRVFATTAEDYLKAQLRWQFLQSDDVSGLLDMSSEVARIFQALESIQRPWISSTQVELIKMNWLHWCVDELNIGEKLAQLARMDEDTPHESEEKWVEALAFSQLAAGRIALIQSSLEAFNHHRRSISVAQLVKDMYDLGMAFACYAHKYRSLTWKNVLGERTNEYLGLVESAFATPSQEDGSEVGELTYQLASIQADSRQVKGIPHYVVSLFLLLPTPENVPPEYLELATRYHRLVVDQEYQHFRTDDEQNKISGDASILRQKYERAASAASEGSESVDPIDDSIWHKRWEDAKLLRRAYANAVDIRYRSYAELFREKRWALTPMKQLQITQGLQASVNKWGSSNLRGLMFAVLLQEGIPFKAEDVRNPTYRMSMAHNEFAVEGLRSLHKLAELIRWTQVANVGVWVTAYEERLKVQIRLALDGSDDLFSPTDINVFDMVVVNEKVAQVNKAFESRTIPMVSSFIQAEVIHSCWSTWCIGNTDSLFLHGDRFNYAPKLVTTLPFLQLAVGRMKLMELSLSAFLEQRKQLPQTEWSTTEIENRENTLVSMRETRKKYQRVVVKLKTKWSNKWKKHLGNDVGPHFEMIEFAFKEFVRTGHAQKIDLPAKVMKVLAKLPIPENVPPAYLELAARFNQVHHVMWEVAKSLTLYNMYKDAASAARLSEGAGPSSNPVMNEHIGVNSVAAYDHGSSSSHFQGLSQDTSRTMTEHGQARSRRNRQRRPPSPRDMLE</sequence>
<evidence type="ECO:0000256" key="2">
    <source>
        <dbReference type="SAM" id="SignalP"/>
    </source>
</evidence>
<dbReference type="Proteomes" id="UP000320475">
    <property type="component" value="Unassembled WGS sequence"/>
</dbReference>
<gene>
    <name evidence="3" type="ORF">SeLEV6574_g05663</name>
</gene>
<dbReference type="EMBL" id="QEAM01000277">
    <property type="protein sequence ID" value="TPX42301.1"/>
    <property type="molecule type" value="Genomic_DNA"/>
</dbReference>
<proteinExistence type="predicted"/>
<dbReference type="AlphaFoldDB" id="A0A507CTB0"/>
<evidence type="ECO:0000313" key="4">
    <source>
        <dbReference type="Proteomes" id="UP000320475"/>
    </source>
</evidence>
<organism evidence="3 4">
    <name type="scientific">Synchytrium endobioticum</name>
    <dbReference type="NCBI Taxonomy" id="286115"/>
    <lineage>
        <taxon>Eukaryota</taxon>
        <taxon>Fungi</taxon>
        <taxon>Fungi incertae sedis</taxon>
        <taxon>Chytridiomycota</taxon>
        <taxon>Chytridiomycota incertae sedis</taxon>
        <taxon>Chytridiomycetes</taxon>
        <taxon>Synchytriales</taxon>
        <taxon>Synchytriaceae</taxon>
        <taxon>Synchytrium</taxon>
    </lineage>
</organism>
<evidence type="ECO:0000313" key="3">
    <source>
        <dbReference type="EMBL" id="TPX42301.1"/>
    </source>
</evidence>
<feature type="compositionally biased region" description="Basic residues" evidence="1">
    <location>
        <begin position="845"/>
        <end position="856"/>
    </location>
</feature>
<name>A0A507CTB0_9FUNG</name>
<feature type="compositionally biased region" description="Polar residues" evidence="1">
    <location>
        <begin position="822"/>
        <end position="838"/>
    </location>
</feature>
<comment type="caution">
    <text evidence="3">The sequence shown here is derived from an EMBL/GenBank/DDBJ whole genome shotgun (WGS) entry which is preliminary data.</text>
</comment>
<keyword evidence="2" id="KW-0732">Signal</keyword>
<protein>
    <submittedName>
        <fullName evidence="3">Uncharacterized protein</fullName>
    </submittedName>
</protein>